<keyword evidence="6" id="KW-1185">Reference proteome</keyword>
<feature type="compositionally biased region" description="Low complexity" evidence="3">
    <location>
        <begin position="33"/>
        <end position="48"/>
    </location>
</feature>
<evidence type="ECO:0000313" key="5">
    <source>
        <dbReference type="EMBL" id="CAH9114057.1"/>
    </source>
</evidence>
<evidence type="ECO:0000259" key="4">
    <source>
        <dbReference type="PROSITE" id="PS50127"/>
    </source>
</evidence>
<organism evidence="5 6">
    <name type="scientific">Cuscuta epithymum</name>
    <dbReference type="NCBI Taxonomy" id="186058"/>
    <lineage>
        <taxon>Eukaryota</taxon>
        <taxon>Viridiplantae</taxon>
        <taxon>Streptophyta</taxon>
        <taxon>Embryophyta</taxon>
        <taxon>Tracheophyta</taxon>
        <taxon>Spermatophyta</taxon>
        <taxon>Magnoliopsida</taxon>
        <taxon>eudicotyledons</taxon>
        <taxon>Gunneridae</taxon>
        <taxon>Pentapetalae</taxon>
        <taxon>asterids</taxon>
        <taxon>lamiids</taxon>
        <taxon>Solanales</taxon>
        <taxon>Convolvulaceae</taxon>
        <taxon>Cuscuteae</taxon>
        <taxon>Cuscuta</taxon>
        <taxon>Cuscuta subgen. Cuscuta</taxon>
    </lineage>
</organism>
<sequence length="227" mass="24886">MGNSKASNSDHSCHGGGFLPLGIDIANNLLPESSTGSSSSISQNSSGNGKEENGGGGDIIRKHQSFRHFDTVDNFLDHHYIDMDFQGQQLPKAWSKNVQHEWKVLDSHLPGEIYVRVCETRMDLLRAIIVGPQGTPYHDGIFVFDAIFPPTYPDTPPMVHFQTAGLSMNPNLYACGKVCLSLLNTWTGDSSENWQPNKSTMLQVLVSIQGLVLNANPFFNAVAEPDI</sequence>
<dbReference type="PANTHER" id="PTHR46116">
    <property type="entry name" value="(E3-INDEPENDENT) E2 UBIQUITIN-CONJUGATING ENZYME"/>
    <property type="match status" value="1"/>
</dbReference>
<keyword evidence="2" id="KW-0833">Ubl conjugation pathway</keyword>
<feature type="region of interest" description="Disordered" evidence="3">
    <location>
        <begin position="32"/>
        <end position="60"/>
    </location>
</feature>
<protein>
    <recommendedName>
        <fullName evidence="4">UBC core domain-containing protein</fullName>
    </recommendedName>
</protein>
<evidence type="ECO:0000256" key="3">
    <source>
        <dbReference type="SAM" id="MobiDB-lite"/>
    </source>
</evidence>
<reference evidence="5" key="1">
    <citation type="submission" date="2022-07" db="EMBL/GenBank/DDBJ databases">
        <authorList>
            <person name="Macas J."/>
            <person name="Novak P."/>
            <person name="Neumann P."/>
        </authorList>
    </citation>
    <scope>NUCLEOTIDE SEQUENCE</scope>
</reference>
<dbReference type="GO" id="GO:0061631">
    <property type="term" value="F:ubiquitin conjugating enzyme activity"/>
    <property type="evidence" value="ECO:0007669"/>
    <property type="project" value="TreeGrafter"/>
</dbReference>
<gene>
    <name evidence="5" type="ORF">CEPIT_LOCUS20546</name>
</gene>
<proteinExistence type="predicted"/>
<dbReference type="PANTHER" id="PTHR46116:SF18">
    <property type="entry name" value="UBIQUITIN-CONJUGATING ENZYME E2 38 ISOFORM X1"/>
    <property type="match status" value="1"/>
</dbReference>
<dbReference type="SUPFAM" id="SSF54495">
    <property type="entry name" value="UBC-like"/>
    <property type="match status" value="1"/>
</dbReference>
<dbReference type="EMBL" id="CAMAPF010000218">
    <property type="protein sequence ID" value="CAH9114057.1"/>
    <property type="molecule type" value="Genomic_DNA"/>
</dbReference>
<name>A0AAV0E5K9_9ASTE</name>
<dbReference type="Pfam" id="PF00179">
    <property type="entry name" value="UQ_con"/>
    <property type="match status" value="1"/>
</dbReference>
<dbReference type="PROSITE" id="PS50127">
    <property type="entry name" value="UBC_2"/>
    <property type="match status" value="1"/>
</dbReference>
<keyword evidence="1" id="KW-0808">Transferase</keyword>
<dbReference type="Gene3D" id="3.10.110.10">
    <property type="entry name" value="Ubiquitin Conjugating Enzyme"/>
    <property type="match status" value="1"/>
</dbReference>
<evidence type="ECO:0000256" key="1">
    <source>
        <dbReference type="ARBA" id="ARBA00022679"/>
    </source>
</evidence>
<dbReference type="SMART" id="SM00212">
    <property type="entry name" value="UBCc"/>
    <property type="match status" value="1"/>
</dbReference>
<evidence type="ECO:0000256" key="2">
    <source>
        <dbReference type="ARBA" id="ARBA00022786"/>
    </source>
</evidence>
<dbReference type="InterPro" id="IPR000608">
    <property type="entry name" value="UBC"/>
</dbReference>
<dbReference type="Proteomes" id="UP001152523">
    <property type="component" value="Unassembled WGS sequence"/>
</dbReference>
<comment type="caution">
    <text evidence="5">The sequence shown here is derived from an EMBL/GenBank/DDBJ whole genome shotgun (WGS) entry which is preliminary data.</text>
</comment>
<dbReference type="AlphaFoldDB" id="A0AAV0E5K9"/>
<accession>A0AAV0E5K9</accession>
<feature type="domain" description="UBC core" evidence="4">
    <location>
        <begin position="93"/>
        <end position="227"/>
    </location>
</feature>
<dbReference type="InterPro" id="IPR016135">
    <property type="entry name" value="UBQ-conjugating_enzyme/RWD"/>
</dbReference>
<evidence type="ECO:0000313" key="6">
    <source>
        <dbReference type="Proteomes" id="UP001152523"/>
    </source>
</evidence>